<proteinExistence type="predicted"/>
<protein>
    <submittedName>
        <fullName evidence="1">Uncharacterized protein</fullName>
    </submittedName>
</protein>
<evidence type="ECO:0000313" key="2">
    <source>
        <dbReference type="Proteomes" id="UP000472260"/>
    </source>
</evidence>
<organism evidence="1 2">
    <name type="scientific">Sinocyclocheilus anshuiensis</name>
    <dbReference type="NCBI Taxonomy" id="1608454"/>
    <lineage>
        <taxon>Eukaryota</taxon>
        <taxon>Metazoa</taxon>
        <taxon>Chordata</taxon>
        <taxon>Craniata</taxon>
        <taxon>Vertebrata</taxon>
        <taxon>Euteleostomi</taxon>
        <taxon>Actinopterygii</taxon>
        <taxon>Neopterygii</taxon>
        <taxon>Teleostei</taxon>
        <taxon>Ostariophysi</taxon>
        <taxon>Cypriniformes</taxon>
        <taxon>Cyprinidae</taxon>
        <taxon>Cyprininae</taxon>
        <taxon>Sinocyclocheilus</taxon>
    </lineage>
</organism>
<reference evidence="1" key="1">
    <citation type="submission" date="2025-08" db="UniProtKB">
        <authorList>
            <consortium name="Ensembl"/>
        </authorList>
    </citation>
    <scope>IDENTIFICATION</scope>
</reference>
<sequence>MNTGGEESLFHGNLCSLMAVLAFGTCGGYTGKNVVSIFCGGGSNETLSATFTYPFRFAKRQCREKNTTKAIS</sequence>
<dbReference type="AlphaFoldDB" id="A0A671L9U3"/>
<name>A0A671L9U3_9TELE</name>
<evidence type="ECO:0000313" key="1">
    <source>
        <dbReference type="Ensembl" id="ENSSANP00000017034.1"/>
    </source>
</evidence>
<keyword evidence="2" id="KW-1185">Reference proteome</keyword>
<accession>A0A671L9U3</accession>
<dbReference type="Ensembl" id="ENSSANT00000018176.1">
    <property type="protein sequence ID" value="ENSSANP00000017034.1"/>
    <property type="gene ID" value="ENSSANG00000008964.1"/>
</dbReference>
<dbReference type="Proteomes" id="UP000472260">
    <property type="component" value="Unassembled WGS sequence"/>
</dbReference>
<reference evidence="1" key="2">
    <citation type="submission" date="2025-09" db="UniProtKB">
        <authorList>
            <consortium name="Ensembl"/>
        </authorList>
    </citation>
    <scope>IDENTIFICATION</scope>
</reference>